<dbReference type="PANTHER" id="PTHR43597:SF5">
    <property type="entry name" value="SUFE-LIKE PROTEIN 2, CHLOROPLASTIC"/>
    <property type="match status" value="1"/>
</dbReference>
<reference evidence="4" key="1">
    <citation type="journal article" date="2019" name="Int. J. Syst. Evol. Microbiol.">
        <title>The Global Catalogue of Microorganisms (GCM) 10K type strain sequencing project: providing services to taxonomists for standard genome sequencing and annotation.</title>
        <authorList>
            <consortium name="The Broad Institute Genomics Platform"/>
            <consortium name="The Broad Institute Genome Sequencing Center for Infectious Disease"/>
            <person name="Wu L."/>
            <person name="Ma J."/>
        </authorList>
    </citation>
    <scope>NUCLEOTIDE SEQUENCE [LARGE SCALE GENOMIC DNA]</scope>
    <source>
        <strain evidence="4">KCTC 62164</strain>
    </source>
</reference>
<sequence>MSLENTTLVEIQDTFEFLEDWEERYKYIIDLGKKLPALADEEMTDTYKVRGCQSQVWLIPEIDAAGHIHLRGDSDAFIVKGLVALMLIIFSGKTAVEIRDINARALLDDLGLAAHLSPLRANGLFSMVERIQSIAAENL</sequence>
<evidence type="ECO:0000313" key="3">
    <source>
        <dbReference type="EMBL" id="MFC3050348.1"/>
    </source>
</evidence>
<accession>A0ABV7CZM1</accession>
<evidence type="ECO:0000313" key="4">
    <source>
        <dbReference type="Proteomes" id="UP001595444"/>
    </source>
</evidence>
<dbReference type="PANTHER" id="PTHR43597">
    <property type="entry name" value="SULFUR ACCEPTOR PROTEIN CSDE"/>
    <property type="match status" value="1"/>
</dbReference>
<organism evidence="3 4">
    <name type="scientific">Kordiimonas pumila</name>
    <dbReference type="NCBI Taxonomy" id="2161677"/>
    <lineage>
        <taxon>Bacteria</taxon>
        <taxon>Pseudomonadati</taxon>
        <taxon>Pseudomonadota</taxon>
        <taxon>Alphaproteobacteria</taxon>
        <taxon>Kordiimonadales</taxon>
        <taxon>Kordiimonadaceae</taxon>
        <taxon>Kordiimonas</taxon>
    </lineage>
</organism>
<protein>
    <submittedName>
        <fullName evidence="3">SufE family protein</fullName>
    </submittedName>
</protein>
<dbReference type="Gene3D" id="3.90.1010.10">
    <property type="match status" value="1"/>
</dbReference>
<evidence type="ECO:0000259" key="2">
    <source>
        <dbReference type="Pfam" id="PF02657"/>
    </source>
</evidence>
<feature type="domain" description="Fe-S metabolism associated" evidence="2">
    <location>
        <begin position="13"/>
        <end position="133"/>
    </location>
</feature>
<comment type="caution">
    <text evidence="3">The sequence shown here is derived from an EMBL/GenBank/DDBJ whole genome shotgun (WGS) entry which is preliminary data.</text>
</comment>
<gene>
    <name evidence="3" type="ORF">ACFOKA_00365</name>
</gene>
<dbReference type="SUPFAM" id="SSF82649">
    <property type="entry name" value="SufE/NifU"/>
    <property type="match status" value="1"/>
</dbReference>
<comment type="similarity">
    <text evidence="1">Belongs to the SufE family.</text>
</comment>
<evidence type="ECO:0000256" key="1">
    <source>
        <dbReference type="ARBA" id="ARBA00010282"/>
    </source>
</evidence>
<dbReference type="InterPro" id="IPR003808">
    <property type="entry name" value="Fe-S_metab-assoc_dom"/>
</dbReference>
<proteinExistence type="inferred from homology"/>
<dbReference type="RefSeq" id="WP_194214746.1">
    <property type="nucleotide sequence ID" value="NZ_CP061205.1"/>
</dbReference>
<name>A0ABV7CZM1_9PROT</name>
<dbReference type="EMBL" id="JBHRSL010000001">
    <property type="protein sequence ID" value="MFC3050348.1"/>
    <property type="molecule type" value="Genomic_DNA"/>
</dbReference>
<dbReference type="Proteomes" id="UP001595444">
    <property type="component" value="Unassembled WGS sequence"/>
</dbReference>
<dbReference type="Pfam" id="PF02657">
    <property type="entry name" value="SufE"/>
    <property type="match status" value="1"/>
</dbReference>
<keyword evidence="4" id="KW-1185">Reference proteome</keyword>